<proteinExistence type="predicted"/>
<comment type="caution">
    <text evidence="8">The sequence shown here is derived from an EMBL/GenBank/DDBJ whole genome shotgun (WGS) entry which is preliminary data.</text>
</comment>
<dbReference type="PANTHER" id="PTHR30566:SF5">
    <property type="entry name" value="MECHANOSENSITIVE ION CHANNEL PROTEIN 1, MITOCHONDRIAL-RELATED"/>
    <property type="match status" value="1"/>
</dbReference>
<dbReference type="SUPFAM" id="SSF50182">
    <property type="entry name" value="Sm-like ribonucleoproteins"/>
    <property type="match status" value="1"/>
</dbReference>
<dbReference type="InterPro" id="IPR010920">
    <property type="entry name" value="LSM_dom_sf"/>
</dbReference>
<protein>
    <recommendedName>
        <fullName evidence="7">Mechanosensitive ion channel MscS domain-containing protein</fullName>
    </recommendedName>
</protein>
<keyword evidence="6" id="KW-0732">Signal</keyword>
<evidence type="ECO:0000256" key="3">
    <source>
        <dbReference type="ARBA" id="ARBA00022989"/>
    </source>
</evidence>
<dbReference type="InterPro" id="IPR006685">
    <property type="entry name" value="MscS_channel_2nd"/>
</dbReference>
<feature type="signal peptide" evidence="6">
    <location>
        <begin position="1"/>
        <end position="25"/>
    </location>
</feature>
<keyword evidence="3 5" id="KW-1133">Transmembrane helix</keyword>
<feature type="domain" description="Mechanosensitive ion channel MscS" evidence="7">
    <location>
        <begin position="297"/>
        <end position="364"/>
    </location>
</feature>
<organism evidence="8 9">
    <name type="scientific">Cylindrotheca closterium</name>
    <dbReference type="NCBI Taxonomy" id="2856"/>
    <lineage>
        <taxon>Eukaryota</taxon>
        <taxon>Sar</taxon>
        <taxon>Stramenopiles</taxon>
        <taxon>Ochrophyta</taxon>
        <taxon>Bacillariophyta</taxon>
        <taxon>Bacillariophyceae</taxon>
        <taxon>Bacillariophycidae</taxon>
        <taxon>Bacillariales</taxon>
        <taxon>Bacillariaceae</taxon>
        <taxon>Cylindrotheca</taxon>
    </lineage>
</organism>
<evidence type="ECO:0000256" key="6">
    <source>
        <dbReference type="SAM" id="SignalP"/>
    </source>
</evidence>
<sequence>MMTRNSKFVIGVSLLLNLMIQGGATFTSSMNHHVHNNQRPSIISMTPSQHVLQHLRGGETAAEEVLKPLKAPRFQNMVLTNHPEVRDFFVRTAESCTKGWTAVKDSFYAADVIALVCLVILPIPLARMYHKIFYQIVPIFVPSKEKKEYQRSKISRVGNFAAQGGRIASLVYLVEMASRFILNAAARAPKAAKAAAKSAVPKNLEPLAKFPNFFANIAYGYWIATEVSKAKRRLLRKVYTRLPDPETYDGMFDFLIYITASIIVLDACHFDLGGLVRSLVAVGGLSSIVIGLALKEPVSQMLQGALMMASNKFHRNESIRLGDGTQGKVVDIGLLETTIMGGDDITVKIPHSKMTGQKFSNISRMQRSQAKFELQFHFEDLVRIDDIVQALKEEIRSACPKLITDGSRPFRVMWTDIATNHILVTIDTHHYVPPSSGAYWEARGAVLSAISRALVKTKGKFANGVKISG</sequence>
<name>A0AAD2CVU7_9STRA</name>
<feature type="chain" id="PRO_5042283329" description="Mechanosensitive ion channel MscS domain-containing protein" evidence="6">
    <location>
        <begin position="26"/>
        <end position="469"/>
    </location>
</feature>
<reference evidence="8" key="1">
    <citation type="submission" date="2023-08" db="EMBL/GenBank/DDBJ databases">
        <authorList>
            <person name="Audoor S."/>
            <person name="Bilcke G."/>
        </authorList>
    </citation>
    <scope>NUCLEOTIDE SEQUENCE</scope>
</reference>
<keyword evidence="9" id="KW-1185">Reference proteome</keyword>
<feature type="transmembrane region" description="Helical" evidence="5">
    <location>
        <begin position="107"/>
        <end position="126"/>
    </location>
</feature>
<comment type="subcellular location">
    <subcellularLocation>
        <location evidence="1">Membrane</location>
    </subcellularLocation>
</comment>
<dbReference type="AlphaFoldDB" id="A0AAD2CVU7"/>
<evidence type="ECO:0000256" key="1">
    <source>
        <dbReference type="ARBA" id="ARBA00004370"/>
    </source>
</evidence>
<evidence type="ECO:0000256" key="5">
    <source>
        <dbReference type="SAM" id="Phobius"/>
    </source>
</evidence>
<dbReference type="Pfam" id="PF00924">
    <property type="entry name" value="MS_channel_2nd"/>
    <property type="match status" value="1"/>
</dbReference>
<dbReference type="GO" id="GO:0016020">
    <property type="term" value="C:membrane"/>
    <property type="evidence" value="ECO:0007669"/>
    <property type="project" value="UniProtKB-SubCell"/>
</dbReference>
<dbReference type="GO" id="GO:0055085">
    <property type="term" value="P:transmembrane transport"/>
    <property type="evidence" value="ECO:0007669"/>
    <property type="project" value="InterPro"/>
</dbReference>
<dbReference type="Gene3D" id="1.10.287.1260">
    <property type="match status" value="1"/>
</dbReference>
<dbReference type="Proteomes" id="UP001295423">
    <property type="component" value="Unassembled WGS sequence"/>
</dbReference>
<dbReference type="PANTHER" id="PTHR30566">
    <property type="entry name" value="YNAI-RELATED MECHANOSENSITIVE ION CHANNEL"/>
    <property type="match status" value="1"/>
</dbReference>
<accession>A0AAD2CVU7</accession>
<gene>
    <name evidence="8" type="ORF">CYCCA115_LOCUS9238</name>
</gene>
<dbReference type="InterPro" id="IPR023408">
    <property type="entry name" value="MscS_beta-dom_sf"/>
</dbReference>
<evidence type="ECO:0000313" key="8">
    <source>
        <dbReference type="EMBL" id="CAJ1945094.1"/>
    </source>
</evidence>
<keyword evidence="2 5" id="KW-0812">Transmembrane</keyword>
<evidence type="ECO:0000259" key="7">
    <source>
        <dbReference type="Pfam" id="PF00924"/>
    </source>
</evidence>
<keyword evidence="4 5" id="KW-0472">Membrane</keyword>
<evidence type="ECO:0000313" key="9">
    <source>
        <dbReference type="Proteomes" id="UP001295423"/>
    </source>
</evidence>
<evidence type="ECO:0000256" key="4">
    <source>
        <dbReference type="ARBA" id="ARBA00023136"/>
    </source>
</evidence>
<dbReference type="Gene3D" id="2.30.30.60">
    <property type="match status" value="1"/>
</dbReference>
<dbReference type="EMBL" id="CAKOGP040001335">
    <property type="protein sequence ID" value="CAJ1945094.1"/>
    <property type="molecule type" value="Genomic_DNA"/>
</dbReference>
<evidence type="ECO:0000256" key="2">
    <source>
        <dbReference type="ARBA" id="ARBA00022692"/>
    </source>
</evidence>